<comment type="catalytic activity">
    <reaction evidence="14 16">
        <text>L-tyrosyl-[protein] + ATP = O-phospho-L-tyrosyl-[protein] + ADP + H(+)</text>
        <dbReference type="Rhea" id="RHEA:10596"/>
        <dbReference type="Rhea" id="RHEA-COMP:10136"/>
        <dbReference type="Rhea" id="RHEA-COMP:20101"/>
        <dbReference type="ChEBI" id="CHEBI:15378"/>
        <dbReference type="ChEBI" id="CHEBI:30616"/>
        <dbReference type="ChEBI" id="CHEBI:46858"/>
        <dbReference type="ChEBI" id="CHEBI:61978"/>
        <dbReference type="ChEBI" id="CHEBI:456216"/>
        <dbReference type="EC" id="2.7.10.1"/>
    </reaction>
</comment>
<dbReference type="SUPFAM" id="SSF49265">
    <property type="entry name" value="Fibronectin type III"/>
    <property type="match status" value="5"/>
</dbReference>
<keyword evidence="2 16" id="KW-0597">Phosphoprotein</keyword>
<dbReference type="PANTHER" id="PTHR24416">
    <property type="entry name" value="TYROSINE-PROTEIN KINASE RECEPTOR"/>
    <property type="match status" value="1"/>
</dbReference>
<evidence type="ECO:0000259" key="21">
    <source>
        <dbReference type="PROSITE" id="PS50853"/>
    </source>
</evidence>
<dbReference type="Gene3D" id="2.60.40.10">
    <property type="entry name" value="Immunoglobulins"/>
    <property type="match status" value="7"/>
</dbReference>
<evidence type="ECO:0000256" key="6">
    <source>
        <dbReference type="ARBA" id="ARBA00022741"/>
    </source>
</evidence>
<dbReference type="InterPro" id="IPR020635">
    <property type="entry name" value="Tyr_kinase_cat_dom"/>
</dbReference>
<evidence type="ECO:0000256" key="14">
    <source>
        <dbReference type="ARBA" id="ARBA00051243"/>
    </source>
</evidence>
<dbReference type="CDD" id="cd05044">
    <property type="entry name" value="PTKc_c-ros"/>
    <property type="match status" value="1"/>
</dbReference>
<dbReference type="SMART" id="SM00135">
    <property type="entry name" value="LY"/>
    <property type="match status" value="6"/>
</dbReference>
<feature type="region of interest" description="Disordered" evidence="17">
    <location>
        <begin position="1141"/>
        <end position="1174"/>
    </location>
</feature>
<feature type="domain" description="Protein kinase" evidence="20">
    <location>
        <begin position="2051"/>
        <end position="2326"/>
    </location>
</feature>
<dbReference type="InterPro" id="IPR017441">
    <property type="entry name" value="Protein_kinase_ATP_BS"/>
</dbReference>
<dbReference type="InterPro" id="IPR050122">
    <property type="entry name" value="RTK"/>
</dbReference>
<evidence type="ECO:0000313" key="22">
    <source>
        <dbReference type="EMBL" id="KAK9707808.1"/>
    </source>
</evidence>
<evidence type="ECO:0000256" key="3">
    <source>
        <dbReference type="ARBA" id="ARBA00022679"/>
    </source>
</evidence>
<dbReference type="CDD" id="cd00063">
    <property type="entry name" value="FN3"/>
    <property type="match status" value="7"/>
</dbReference>
<feature type="domain" description="Fibronectin type-III" evidence="21">
    <location>
        <begin position="224"/>
        <end position="317"/>
    </location>
</feature>
<dbReference type="PROSITE" id="PS50011">
    <property type="entry name" value="PROTEIN_KINASE_DOM"/>
    <property type="match status" value="1"/>
</dbReference>
<dbReference type="SMART" id="SM00060">
    <property type="entry name" value="FN3"/>
    <property type="match status" value="7"/>
</dbReference>
<dbReference type="GO" id="GO:0043235">
    <property type="term" value="C:receptor complex"/>
    <property type="evidence" value="ECO:0007669"/>
    <property type="project" value="TreeGrafter"/>
</dbReference>
<dbReference type="SMART" id="SM00219">
    <property type="entry name" value="TyrKc"/>
    <property type="match status" value="1"/>
</dbReference>
<dbReference type="InterPro" id="IPR013783">
    <property type="entry name" value="Ig-like_fold"/>
</dbReference>
<dbReference type="Pfam" id="PF00041">
    <property type="entry name" value="fn3"/>
    <property type="match status" value="4"/>
</dbReference>
<evidence type="ECO:0000256" key="1">
    <source>
        <dbReference type="ARBA" id="ARBA00004167"/>
    </source>
</evidence>
<dbReference type="Gene3D" id="2.120.10.30">
    <property type="entry name" value="TolB, C-terminal domain"/>
    <property type="match status" value="3"/>
</dbReference>
<evidence type="ECO:0000256" key="19">
    <source>
        <dbReference type="SAM" id="SignalP"/>
    </source>
</evidence>
<evidence type="ECO:0000256" key="8">
    <source>
        <dbReference type="ARBA" id="ARBA00022840"/>
    </source>
</evidence>
<keyword evidence="11" id="KW-0829">Tyrosine-protein kinase</keyword>
<dbReference type="InterPro" id="IPR036116">
    <property type="entry name" value="FN3_sf"/>
</dbReference>
<evidence type="ECO:0000256" key="4">
    <source>
        <dbReference type="ARBA" id="ARBA00022692"/>
    </source>
</evidence>
<dbReference type="Pfam" id="PF07714">
    <property type="entry name" value="PK_Tyr_Ser-Thr"/>
    <property type="match status" value="1"/>
</dbReference>
<dbReference type="PROSITE" id="PS00107">
    <property type="entry name" value="PROTEIN_KINASE_ATP"/>
    <property type="match status" value="1"/>
</dbReference>
<feature type="compositionally biased region" description="Polar residues" evidence="17">
    <location>
        <begin position="2364"/>
        <end position="2377"/>
    </location>
</feature>
<feature type="domain" description="Fibronectin type-III" evidence="21">
    <location>
        <begin position="1619"/>
        <end position="1733"/>
    </location>
</feature>
<feature type="signal peptide" evidence="19">
    <location>
        <begin position="1"/>
        <end position="31"/>
    </location>
</feature>
<dbReference type="GO" id="GO:0007169">
    <property type="term" value="P:cell surface receptor protein tyrosine kinase signaling pathway"/>
    <property type="evidence" value="ECO:0007669"/>
    <property type="project" value="InterPro"/>
</dbReference>
<dbReference type="PROSITE" id="PS00239">
    <property type="entry name" value="RECEPTOR_TYR_KIN_II"/>
    <property type="match status" value="1"/>
</dbReference>
<dbReference type="PROSITE" id="PS50853">
    <property type="entry name" value="FN3"/>
    <property type="match status" value="5"/>
</dbReference>
<reference evidence="22 23" key="1">
    <citation type="journal article" date="2024" name="BMC Genomics">
        <title>De novo assembly and annotation of Popillia japonica's genome with initial clues to its potential as an invasive pest.</title>
        <authorList>
            <person name="Cucini C."/>
            <person name="Boschi S."/>
            <person name="Funari R."/>
            <person name="Cardaioli E."/>
            <person name="Iannotti N."/>
            <person name="Marturano G."/>
            <person name="Paoli F."/>
            <person name="Bruttini M."/>
            <person name="Carapelli A."/>
            <person name="Frati F."/>
            <person name="Nardi F."/>
        </authorList>
    </citation>
    <scope>NUCLEOTIDE SEQUENCE [LARGE SCALE GENOMIC DNA]</scope>
    <source>
        <strain evidence="22">DMR45628</strain>
    </source>
</reference>
<feature type="compositionally biased region" description="Basic and acidic residues" evidence="17">
    <location>
        <begin position="1149"/>
        <end position="1164"/>
    </location>
</feature>
<feature type="domain" description="Fibronectin type-III" evidence="21">
    <location>
        <begin position="1834"/>
        <end position="1949"/>
    </location>
</feature>
<dbReference type="InterPro" id="IPR000719">
    <property type="entry name" value="Prot_kinase_dom"/>
</dbReference>
<evidence type="ECO:0000313" key="23">
    <source>
        <dbReference type="Proteomes" id="UP001458880"/>
    </source>
</evidence>
<keyword evidence="7 22" id="KW-0418">Kinase</keyword>
<comment type="subcellular location">
    <subcellularLocation>
        <location evidence="1">Membrane</location>
        <topology evidence="1">Single-pass membrane protein</topology>
    </subcellularLocation>
</comment>
<protein>
    <recommendedName>
        <fullName evidence="16">Tyrosine-protein kinase receptor</fullName>
        <ecNumber evidence="16">2.7.10.1</ecNumber>
    </recommendedName>
</protein>
<dbReference type="SUPFAM" id="SSF56112">
    <property type="entry name" value="Protein kinase-like (PK-like)"/>
    <property type="match status" value="1"/>
</dbReference>
<feature type="transmembrane region" description="Helical" evidence="18">
    <location>
        <begin position="1960"/>
        <end position="1985"/>
    </location>
</feature>
<sequence>MEMLIGKMIGIFNILCVFVFVLPCAFCVIYGDDVEIQCINKCNSQNRSEIGRFDMECGDECNRQCEIGCTYWRNGLEQNCVTLCTNTTGVFLPKEFNCVLGCNVAVNIYISQLQAYIGTPPPPVLMADSLTSTSLQLEWNYEKASIPGLKYLVQWKYEKISPSWQFYKKQTWAPNDTIFTVDDLQPYTRYRFRVAIFLYKQNEPVYSTPSVVIMTLPEGAPISPPSTIRVVPVDCSRISVSWEPGPFPNGPILSYVVRITDNDSPNYSAVKDVPAENTFYMFNSLKPGRTYNVSVNMSNGEGTGPAAFASVATPIEATVRDTQGPILIIGTDQEIVEQGVNMLDEPVTLYNAGRSVKIKGVAIHVKRKLLFVSDSGRYVYKMPLSREANRDRIAILTPAQRDIQPLDLSVDWLNEQLYILGETRYDVSSGKKMWSVIRCDLDGRGLTVAVAGLKVKPHHIEVDPYNGYLFWILNDKGKSSLYKLDLSDISNGIKHEIDPKPIFSAENLGAFIVDHTNFLLLVSNQNNKTVNSVSLDGKEVHDVRPRISSSVLDKVISLATANKKFYWTDGNQVFFEEYHEEDDTYFHNSFNALMKESYLTVIINMPSSQPIPVPVNPPTQMQAIFGTRRAKTAWVMPHLLGGQGRGAWQNWSYEISVENLKTNEVQTYKDINVTSYTINTLKEDAEYIIKAAAYTQSGKGPWSSEFKGRSLRRSKDGTQPMILWSASEGLLKSDTIGENVQTLIHKSAIRDAYFTDTAWYKDQIYLVTNTHQVYVYSFANHKYEQMKNFDSVRSISVDWIGKKLYWSNPKQQLIMRGNFIGTEKETLPIVTMANELIVDSVRAYLYWSTLHTVSCSRLNGDNITIYHTDQLFSGKQVMGLTLDIDHQYVYWIVRGSGGSNLFRAPMAGSDMTKGKLEEKVTSLQKADMQGPLCYFNNRLLWLQDDENAVISNLEGRNVAVINGKSLSGLNMVHVMDSTLNSLPGNFNIKEEDINVLPDVVDVSSVGVVGTWDDFNITWKPIENVNFGTVFYEIKIGESDPQYIIKEPTIRYWRQLPPFSEMQISLRASTYWASSSPVRVTLHSPSYRPSEPENLRVFVSYIRQANDITSVETTVRWEPPKHTNGVIEKYVVSIWESEDEERNEAATEAQVREYRTNDSARGEKRSGHRSSIQAYTNSEGPPAVAYVNTSVESPIPSLILATQDSIHLKDFDVVKDEVLLSGISAPVEVVHSMGERKLFWINDVQELFVFNLETASKSKIFDVNGKVNSVTIDWIERSLYYVQINSDLEGSSVYKIDLNLIEKGLKILQIFRTPSTITKIEVSPFTQKLYWIEIDRNYHFRLMQSNTNGTEIVPFFVDHMRNKRSLPDDGDQSCNCALYPTIEKTFTIDHSDPTNRFKLIYIDTVLSSILSVDQYSCRCDILLNISGDHRAQTVNTLKSDFNRMYWTTTDDDYLYVFNKRTNNLEKFPQQNSGDILIYGQHTQPYPPQKCLLPKFNDNLIVSLVAKMSDSLILRMPRIDVDEDCRNVSTGTVEYKVYYILRMPRIDVDEDLMEDDLQCDETCAQISTFNDELTITGLRPFSKYVFSLSVSNFYSNVGSGGSRIRIGPGTVIKTAVGAPTRPRNITVTVLNPTLLKVSWLPPEEFNGDTVYYEIHWQTESTTSGIRQKSDQTSSTATPSTMRSTGRPRARLPVYARRATKLISPNETYLVWVRAYSRTNTTFTDSASEKITTFPEPDNITIANYSAYLLRLEWKISDYISNYTLQYTLLTSNDWKNVSDYQIIIGDDVITAEIENLKPKTQYKFRFLLTYPKYDRLYTWPKDSRFTFETLGDRPTAPGKPEIRFINRNESKIWWQPSRDNGAPIELYKLEGMKFKSYREKRSTNRSAWYYNAPSIDEQNWKWDDFYNGTETYWNINGLDPDFRYSFRALAYNEYGWSEPSEDTEFDPTTAALLAEKSDPLTMITVAIGVPVLILLLLLMCLGCFVVAGKCECGKHKKDLHIITPIRRPDVELATLRELPRRSNFIHNTNVLYVSAQPTVEEMTHLPHIRRDQITLMNFLGSGAFGEVFEGKARDLKPNGAETKVAVKTLRKGASEQEKTEFLQEAQLMSHFKHQHILQLLGVCLDNDPQFIIMELMEGGDLLTYLRSSRKPTSNTPPLTLLELLKMCVDVATGCRYLEEMHFVHRDLACRNCLVSSTDPETRIVKIGDFGLARDIYKNDYYRKEGEGLLPVRWMAPESLVDGVFTSQSDVWAFGVLLWEIMTLGQQPYPARNNLEVLHYVRRGGRLGKPVDCPEELHELMLLCWSFEPERRPTFKYCLETLNILHDKISKNPVTGAHNGQYISTVPERGSWKNTNSNESSRERTPFLNSSSDTTPNSTEIPKYLEIVYDSENSPENDGYEIPRGSIRSTKSMDEIPQDSNLARAENLTSSASATNVDNNSHKMSVT</sequence>
<feature type="compositionally biased region" description="Polar residues" evidence="17">
    <location>
        <begin position="1660"/>
        <end position="1681"/>
    </location>
</feature>
<dbReference type="InterPro" id="IPR011009">
    <property type="entry name" value="Kinase-like_dom_sf"/>
</dbReference>
<evidence type="ECO:0000256" key="12">
    <source>
        <dbReference type="ARBA" id="ARBA00023170"/>
    </source>
</evidence>
<dbReference type="Gene3D" id="3.30.200.20">
    <property type="entry name" value="Phosphorylase Kinase, domain 1"/>
    <property type="match status" value="1"/>
</dbReference>
<keyword evidence="10 18" id="KW-0472">Membrane</keyword>
<keyword evidence="9 18" id="KW-1133">Transmembrane helix</keyword>
<evidence type="ECO:0000256" key="18">
    <source>
        <dbReference type="SAM" id="Phobius"/>
    </source>
</evidence>
<keyword evidence="13" id="KW-0325">Glycoprotein</keyword>
<comment type="similarity">
    <text evidence="16">Belongs to the protein kinase superfamily. Tyr protein kinase family. Insulin receptor subfamily.</text>
</comment>
<keyword evidence="6 15" id="KW-0547">Nucleotide-binding</keyword>
<dbReference type="SUPFAM" id="SSF63825">
    <property type="entry name" value="YWTD domain"/>
    <property type="match status" value="3"/>
</dbReference>
<dbReference type="InterPro" id="IPR003961">
    <property type="entry name" value="FN3_dom"/>
</dbReference>
<feature type="compositionally biased region" description="Polar residues" evidence="17">
    <location>
        <begin position="2424"/>
        <end position="2444"/>
    </location>
</feature>
<evidence type="ECO:0000259" key="20">
    <source>
        <dbReference type="PROSITE" id="PS50011"/>
    </source>
</evidence>
<keyword evidence="8 15" id="KW-0067">ATP-binding</keyword>
<dbReference type="InterPro" id="IPR001245">
    <property type="entry name" value="Ser-Thr/Tyr_kinase_cat_dom"/>
</dbReference>
<dbReference type="GO" id="GO:0032006">
    <property type="term" value="P:regulation of TOR signaling"/>
    <property type="evidence" value="ECO:0007669"/>
    <property type="project" value="TreeGrafter"/>
</dbReference>
<name>A0AAW1JV58_POPJA</name>
<feature type="domain" description="Fibronectin type-III" evidence="21">
    <location>
        <begin position="614"/>
        <end position="713"/>
    </location>
</feature>
<keyword evidence="19" id="KW-0732">Signal</keyword>
<evidence type="ECO:0000256" key="11">
    <source>
        <dbReference type="ARBA" id="ARBA00023137"/>
    </source>
</evidence>
<dbReference type="GO" id="GO:0005886">
    <property type="term" value="C:plasma membrane"/>
    <property type="evidence" value="ECO:0007669"/>
    <property type="project" value="TreeGrafter"/>
</dbReference>
<dbReference type="PROSITE" id="PS00109">
    <property type="entry name" value="PROTEIN_KINASE_TYR"/>
    <property type="match status" value="1"/>
</dbReference>
<dbReference type="GO" id="GO:0005524">
    <property type="term" value="F:ATP binding"/>
    <property type="evidence" value="ECO:0007669"/>
    <property type="project" value="UniProtKB-UniRule"/>
</dbReference>
<feature type="binding site" evidence="15">
    <location>
        <position position="2085"/>
    </location>
    <ligand>
        <name>ATP</name>
        <dbReference type="ChEBI" id="CHEBI:30616"/>
    </ligand>
</feature>
<keyword evidence="3" id="KW-0808">Transferase</keyword>
<gene>
    <name evidence="22" type="ORF">QE152_g27617</name>
</gene>
<dbReference type="InterPro" id="IPR002011">
    <property type="entry name" value="Tyr_kinase_rcpt_2_CS"/>
</dbReference>
<feature type="chain" id="PRO_5043654353" description="Tyrosine-protein kinase receptor" evidence="19">
    <location>
        <begin position="32"/>
        <end position="2444"/>
    </location>
</feature>
<feature type="domain" description="Fibronectin type-III" evidence="21">
    <location>
        <begin position="120"/>
        <end position="218"/>
    </location>
</feature>
<evidence type="ECO:0000256" key="7">
    <source>
        <dbReference type="ARBA" id="ARBA00022777"/>
    </source>
</evidence>
<evidence type="ECO:0000256" key="15">
    <source>
        <dbReference type="PROSITE-ProRule" id="PRU10141"/>
    </source>
</evidence>
<dbReference type="Gene3D" id="1.10.510.10">
    <property type="entry name" value="Transferase(Phosphotransferase) domain 1"/>
    <property type="match status" value="1"/>
</dbReference>
<dbReference type="GO" id="GO:0004714">
    <property type="term" value="F:transmembrane receptor protein tyrosine kinase activity"/>
    <property type="evidence" value="ECO:0007669"/>
    <property type="project" value="UniProtKB-EC"/>
</dbReference>
<dbReference type="InterPro" id="IPR000033">
    <property type="entry name" value="LDLR_classB_rpt"/>
</dbReference>
<evidence type="ECO:0000256" key="13">
    <source>
        <dbReference type="ARBA" id="ARBA00023180"/>
    </source>
</evidence>
<evidence type="ECO:0000256" key="10">
    <source>
        <dbReference type="ARBA" id="ARBA00023136"/>
    </source>
</evidence>
<dbReference type="Proteomes" id="UP001458880">
    <property type="component" value="Unassembled WGS sequence"/>
</dbReference>
<keyword evidence="23" id="KW-1185">Reference proteome</keyword>
<dbReference type="EC" id="2.7.10.1" evidence="16"/>
<evidence type="ECO:0000256" key="5">
    <source>
        <dbReference type="ARBA" id="ARBA00022737"/>
    </source>
</evidence>
<accession>A0AAW1JV58</accession>
<evidence type="ECO:0000256" key="9">
    <source>
        <dbReference type="ARBA" id="ARBA00022989"/>
    </source>
</evidence>
<keyword evidence="4 16" id="KW-0812">Transmembrane</keyword>
<dbReference type="EMBL" id="JASPKY010000342">
    <property type="protein sequence ID" value="KAK9707808.1"/>
    <property type="molecule type" value="Genomic_DNA"/>
</dbReference>
<dbReference type="FunFam" id="2.60.40.10:FF:002685">
    <property type="entry name" value="Tyrosine-protein kinase receptor"/>
    <property type="match status" value="1"/>
</dbReference>
<comment type="caution">
    <text evidence="22">The sequence shown here is derived from an EMBL/GenBank/DDBJ whole genome shotgun (WGS) entry which is preliminary data.</text>
</comment>
<organism evidence="22 23">
    <name type="scientific">Popillia japonica</name>
    <name type="common">Japanese beetle</name>
    <dbReference type="NCBI Taxonomy" id="7064"/>
    <lineage>
        <taxon>Eukaryota</taxon>
        <taxon>Metazoa</taxon>
        <taxon>Ecdysozoa</taxon>
        <taxon>Arthropoda</taxon>
        <taxon>Hexapoda</taxon>
        <taxon>Insecta</taxon>
        <taxon>Pterygota</taxon>
        <taxon>Neoptera</taxon>
        <taxon>Endopterygota</taxon>
        <taxon>Coleoptera</taxon>
        <taxon>Polyphaga</taxon>
        <taxon>Scarabaeiformia</taxon>
        <taxon>Scarabaeidae</taxon>
        <taxon>Rutelinae</taxon>
        <taxon>Popillia</taxon>
    </lineage>
</organism>
<keyword evidence="5" id="KW-0677">Repeat</keyword>
<evidence type="ECO:0000256" key="2">
    <source>
        <dbReference type="ARBA" id="ARBA00022553"/>
    </source>
</evidence>
<dbReference type="PANTHER" id="PTHR24416:SF527">
    <property type="entry name" value="PROTO-ONCOGENE TYROSINE-PROTEIN KINASE ROS"/>
    <property type="match status" value="1"/>
</dbReference>
<dbReference type="InterPro" id="IPR011042">
    <property type="entry name" value="6-blade_b-propeller_TolB-like"/>
</dbReference>
<feature type="region of interest" description="Disordered" evidence="17">
    <location>
        <begin position="1660"/>
        <end position="1686"/>
    </location>
</feature>
<keyword evidence="12 16" id="KW-0675">Receptor</keyword>
<evidence type="ECO:0000256" key="17">
    <source>
        <dbReference type="SAM" id="MobiDB-lite"/>
    </source>
</evidence>
<evidence type="ECO:0000256" key="16">
    <source>
        <dbReference type="RuleBase" id="RU000312"/>
    </source>
</evidence>
<proteinExistence type="inferred from homology"/>
<feature type="region of interest" description="Disordered" evidence="17">
    <location>
        <begin position="2333"/>
        <end position="2444"/>
    </location>
</feature>
<dbReference type="FunFam" id="1.10.510.10:FF:000341">
    <property type="entry name" value="Tyrosine-protein kinase receptor"/>
    <property type="match status" value="1"/>
</dbReference>
<dbReference type="PRINTS" id="PR00109">
    <property type="entry name" value="TYRKINASE"/>
</dbReference>
<dbReference type="InterPro" id="IPR008266">
    <property type="entry name" value="Tyr_kinase_AS"/>
</dbReference>